<feature type="region of interest" description="Disordered" evidence="1">
    <location>
        <begin position="524"/>
        <end position="575"/>
    </location>
</feature>
<feature type="compositionally biased region" description="Polar residues" evidence="1">
    <location>
        <begin position="761"/>
        <end position="770"/>
    </location>
</feature>
<feature type="region of interest" description="Disordered" evidence="1">
    <location>
        <begin position="313"/>
        <end position="341"/>
    </location>
</feature>
<evidence type="ECO:0000256" key="1">
    <source>
        <dbReference type="SAM" id="MobiDB-lite"/>
    </source>
</evidence>
<feature type="compositionally biased region" description="Polar residues" evidence="1">
    <location>
        <begin position="730"/>
        <end position="739"/>
    </location>
</feature>
<dbReference type="GO" id="GO:0003723">
    <property type="term" value="F:RNA binding"/>
    <property type="evidence" value="ECO:0007669"/>
    <property type="project" value="InterPro"/>
</dbReference>
<comment type="caution">
    <text evidence="2">The sequence shown here is derived from an EMBL/GenBank/DDBJ whole genome shotgun (WGS) entry which is preliminary data.</text>
</comment>
<feature type="compositionally biased region" description="Gly residues" evidence="1">
    <location>
        <begin position="935"/>
        <end position="946"/>
    </location>
</feature>
<feature type="compositionally biased region" description="Basic residues" evidence="1">
    <location>
        <begin position="844"/>
        <end position="864"/>
    </location>
</feature>
<dbReference type="PANTHER" id="PTHR28333:SF1">
    <property type="entry name" value="SI:CH211-214J24.10"/>
    <property type="match status" value="1"/>
</dbReference>
<dbReference type="InterPro" id="IPR032747">
    <property type="entry name" value="NUFIP2"/>
</dbReference>
<accession>A0AAV6G1Z7</accession>
<dbReference type="PANTHER" id="PTHR28333">
    <property type="entry name" value="NUCLEAR FRAGILE X MENTAL RETARDATION-INTERACTING PROTEIN 2"/>
    <property type="match status" value="1"/>
</dbReference>
<keyword evidence="3" id="KW-1185">Reference proteome</keyword>
<reference evidence="2 3" key="1">
    <citation type="submission" date="2020-10" db="EMBL/GenBank/DDBJ databases">
        <title>Chromosome-scale genome assembly of the Allis shad, Alosa alosa.</title>
        <authorList>
            <person name="Margot Z."/>
            <person name="Christophe K."/>
            <person name="Cabau C."/>
            <person name="Louis A."/>
            <person name="Berthelot C."/>
            <person name="Parey E."/>
            <person name="Roest Crollius H."/>
            <person name="Montfort J."/>
            <person name="Robinson-Rechavi M."/>
            <person name="Bucao C."/>
            <person name="Bouchez O."/>
            <person name="Gislard M."/>
            <person name="Lluch J."/>
            <person name="Milhes M."/>
            <person name="Lampietro C."/>
            <person name="Lopez Roques C."/>
            <person name="Donnadieu C."/>
            <person name="Braasch I."/>
            <person name="Desvignes T."/>
            <person name="Postlethwait J."/>
            <person name="Bobe J."/>
            <person name="Guiguen Y."/>
        </authorList>
    </citation>
    <scope>NUCLEOTIDE SEQUENCE [LARGE SCALE GENOMIC DNA]</scope>
    <source>
        <strain evidence="2">M-15738</strain>
        <tissue evidence="2">Blood</tissue>
    </source>
</reference>
<evidence type="ECO:0000313" key="2">
    <source>
        <dbReference type="EMBL" id="KAG5267946.1"/>
    </source>
</evidence>
<name>A0AAV6G1Z7_9TELE</name>
<protein>
    <submittedName>
        <fullName evidence="2">Uncharacterized protein</fullName>
    </submittedName>
</protein>
<dbReference type="GO" id="GO:0005654">
    <property type="term" value="C:nucleoplasm"/>
    <property type="evidence" value="ECO:0007669"/>
    <property type="project" value="TreeGrafter"/>
</dbReference>
<feature type="compositionally biased region" description="Polar residues" evidence="1">
    <location>
        <begin position="37"/>
        <end position="53"/>
    </location>
</feature>
<feature type="region of interest" description="Disordered" evidence="1">
    <location>
        <begin position="454"/>
        <end position="477"/>
    </location>
</feature>
<feature type="compositionally biased region" description="Basic and acidic residues" evidence="1">
    <location>
        <begin position="749"/>
        <end position="758"/>
    </location>
</feature>
<dbReference type="Pfam" id="PF15293">
    <property type="entry name" value="NUFIP2"/>
    <property type="match status" value="1"/>
</dbReference>
<evidence type="ECO:0000313" key="3">
    <source>
        <dbReference type="Proteomes" id="UP000823561"/>
    </source>
</evidence>
<feature type="compositionally biased region" description="Basic and acidic residues" evidence="1">
    <location>
        <begin position="791"/>
        <end position="818"/>
    </location>
</feature>
<dbReference type="AlphaFoldDB" id="A0AAV6G1Z7"/>
<feature type="region of interest" description="Disordered" evidence="1">
    <location>
        <begin position="28"/>
        <end position="62"/>
    </location>
</feature>
<feature type="region of interest" description="Disordered" evidence="1">
    <location>
        <begin position="915"/>
        <end position="1018"/>
    </location>
</feature>
<dbReference type="GO" id="GO:0010494">
    <property type="term" value="C:cytoplasmic stress granule"/>
    <property type="evidence" value="ECO:0007669"/>
    <property type="project" value="TreeGrafter"/>
</dbReference>
<feature type="compositionally biased region" description="Basic residues" evidence="1">
    <location>
        <begin position="524"/>
        <end position="537"/>
    </location>
</feature>
<sequence length="1200" mass="134684">MDKVTHLIAESVQINALSAEELCHKFSEGKCQEETGQKSTEQSAVSEEQSIACQVSERSEDTEYDAVTPTENLYNFEKSEGPSLPAQSLHHKHQEIVPYLGNPLNSVHPKHEFISERLIGHQRSSLRPRRIFPCIRLQSITYQDCRDAEDIVPLLGNTVCMSKDESVDDFISQIILSTGFQQIKIIPHSRLQSITDQDSIQNTECETTNRTHLESLHMLSNQQIKKHLMESEGGGTERSTPFGLLGTAYKCTINQLADLKTWHGYHWDLDEERGQYYGDPSQNIFGKPWEGTILQYWNDDEDEVEALLGAQGFEAEPSTRQGTQNGGKGTAKGKRVSLKEQRRLKSSMKKKHWTGFRQNNGCYDVEGRKESRNPYHPFRGMSLLPYHYSSVSPDVVLSPRPGPPVASWPSITQIFDDVYSRTSQSTKDHRERVIERARKVHHQRCLNRERAYSEGGGKRTCADKMEESRDTVKPEHEADLIKEAKEAQTFKRMKQNKGDKFKVAASELLPSEIAEDKTKINKIKKNGKISKDKRKEKRMANKGESTKLSLEIEAQKETEEVTDDSNISDKSPEENCQSVEVIEQDDLEAQNKRKHCENIKSDDRNYSERKMGNITTKSVIEKNTIGDGHFEEIHSENSQQVEKIRDQLKICENVEEKNVKHQRLNDFPSEAPSVVPKGYDSATESKEHNHTDQGVLEHIICKTSQESYCRETGNSPDTDSVDSVPYATYHSQFRRQNGGTRLPKGRVSAADRRTRSADWENLQQGKQNEANWRWREDSAAAGDWACQNKAELRPTESQRSKRNHSRDQRDSDQNECRPYEGISLFRLHTDRHRGTGDEIVSNGRAKKQRNSQHRKPSRKQRLRGHLPSSSSLSTNWRSKKDELENESINEDSPRQGSWEANNAVCESDRLCDPAVLVSPPKPEPHIRNRRLSPGSGIGGGGGGGCSAGPDKQSRQASPSALEATLNGTGQPFTFAHSRERERRGHTRGRGPRRESLRVGGRPSGDKAQRPGPVQKARWVEDSLSLLKPPPAFPVKDSPAKLQPAVSYASKVKAGGGASGGTEEPPGIGVLLQNQWGLSFISDGPAENSPSMAAPDLAQIPTPQATPETAANHPTPPSHPLTGDMDSEKPALTTPPAPATSSFSMELCNRQDESSGELLLTCRHLVEAMQYHVQEWNTVYNRQKEDPAKVAWYKNSLEQPA</sequence>
<gene>
    <name evidence="2" type="ORF">AALO_G00227720</name>
</gene>
<dbReference type="EMBL" id="JADWDJ010000017">
    <property type="protein sequence ID" value="KAG5267946.1"/>
    <property type="molecule type" value="Genomic_DNA"/>
</dbReference>
<feature type="compositionally biased region" description="Polar residues" evidence="1">
    <location>
        <begin position="867"/>
        <end position="876"/>
    </location>
</feature>
<feature type="region of interest" description="Disordered" evidence="1">
    <location>
        <begin position="791"/>
        <end position="898"/>
    </location>
</feature>
<feature type="compositionally biased region" description="Polar residues" evidence="1">
    <location>
        <begin position="564"/>
        <end position="575"/>
    </location>
</feature>
<feature type="region of interest" description="Disordered" evidence="1">
    <location>
        <begin position="730"/>
        <end position="770"/>
    </location>
</feature>
<feature type="region of interest" description="Disordered" evidence="1">
    <location>
        <begin position="667"/>
        <end position="695"/>
    </location>
</feature>
<organism evidence="2 3">
    <name type="scientific">Alosa alosa</name>
    <name type="common">allis shad</name>
    <dbReference type="NCBI Taxonomy" id="278164"/>
    <lineage>
        <taxon>Eukaryota</taxon>
        <taxon>Metazoa</taxon>
        <taxon>Chordata</taxon>
        <taxon>Craniata</taxon>
        <taxon>Vertebrata</taxon>
        <taxon>Euteleostomi</taxon>
        <taxon>Actinopterygii</taxon>
        <taxon>Neopterygii</taxon>
        <taxon>Teleostei</taxon>
        <taxon>Clupei</taxon>
        <taxon>Clupeiformes</taxon>
        <taxon>Clupeoidei</taxon>
        <taxon>Clupeidae</taxon>
        <taxon>Alosa</taxon>
    </lineage>
</organism>
<dbReference type="Proteomes" id="UP000823561">
    <property type="component" value="Chromosome 17"/>
</dbReference>
<proteinExistence type="predicted"/>
<feature type="region of interest" description="Disordered" evidence="1">
    <location>
        <begin position="1080"/>
        <end position="1140"/>
    </location>
</feature>